<accession>A0AAD5T9B7</accession>
<evidence type="ECO:0000256" key="1">
    <source>
        <dbReference type="SAM" id="MobiDB-lite"/>
    </source>
</evidence>
<comment type="caution">
    <text evidence="2">The sequence shown here is derived from an EMBL/GenBank/DDBJ whole genome shotgun (WGS) entry which is preliminary data.</text>
</comment>
<organism evidence="2 3">
    <name type="scientific">Physocladia obscura</name>
    <dbReference type="NCBI Taxonomy" id="109957"/>
    <lineage>
        <taxon>Eukaryota</taxon>
        <taxon>Fungi</taxon>
        <taxon>Fungi incertae sedis</taxon>
        <taxon>Chytridiomycota</taxon>
        <taxon>Chytridiomycota incertae sedis</taxon>
        <taxon>Chytridiomycetes</taxon>
        <taxon>Chytridiales</taxon>
        <taxon>Chytriomycetaceae</taxon>
        <taxon>Physocladia</taxon>
    </lineage>
</organism>
<feature type="region of interest" description="Disordered" evidence="1">
    <location>
        <begin position="41"/>
        <end position="71"/>
    </location>
</feature>
<proteinExistence type="predicted"/>
<dbReference type="EMBL" id="JADGJH010000076">
    <property type="protein sequence ID" value="KAJ3139381.1"/>
    <property type="molecule type" value="Genomic_DNA"/>
</dbReference>
<evidence type="ECO:0000313" key="2">
    <source>
        <dbReference type="EMBL" id="KAJ3139381.1"/>
    </source>
</evidence>
<reference evidence="2" key="1">
    <citation type="submission" date="2020-05" db="EMBL/GenBank/DDBJ databases">
        <title>Phylogenomic resolution of chytrid fungi.</title>
        <authorList>
            <person name="Stajich J.E."/>
            <person name="Amses K."/>
            <person name="Simmons R."/>
            <person name="Seto K."/>
            <person name="Myers J."/>
            <person name="Bonds A."/>
            <person name="Quandt C.A."/>
            <person name="Barry K."/>
            <person name="Liu P."/>
            <person name="Grigoriev I."/>
            <person name="Longcore J.E."/>
            <person name="James T.Y."/>
        </authorList>
    </citation>
    <scope>NUCLEOTIDE SEQUENCE</scope>
    <source>
        <strain evidence="2">JEL0513</strain>
    </source>
</reference>
<gene>
    <name evidence="2" type="ORF">HK100_011718</name>
</gene>
<dbReference type="Proteomes" id="UP001211907">
    <property type="component" value="Unassembled WGS sequence"/>
</dbReference>
<keyword evidence="3" id="KW-1185">Reference proteome</keyword>
<sequence length="157" mass="18310">MSSNNSPTFTSTSPQQYLFDNNVSWSVNGMIMANTTTTAVPANSPKRTIPTAAPERAKPGRKLASDESISRRIAQTRTAQRNFRHVFKEKGERERERERKRDASLNFRLKHLVISFMLIRYFVLFSESEKRNKWKHYNRALTSSKYNLRRVGTRLKL</sequence>
<name>A0AAD5T9B7_9FUNG</name>
<evidence type="ECO:0000313" key="3">
    <source>
        <dbReference type="Proteomes" id="UP001211907"/>
    </source>
</evidence>
<dbReference type="AlphaFoldDB" id="A0AAD5T9B7"/>
<protein>
    <submittedName>
        <fullName evidence="2">Uncharacterized protein</fullName>
    </submittedName>
</protein>
<feature type="compositionally biased region" description="Basic and acidic residues" evidence="1">
    <location>
        <begin position="55"/>
        <end position="70"/>
    </location>
</feature>